<evidence type="ECO:0000313" key="6">
    <source>
        <dbReference type="EMBL" id="KAG2178469.1"/>
    </source>
</evidence>
<evidence type="ECO:0000313" key="7">
    <source>
        <dbReference type="Proteomes" id="UP000612746"/>
    </source>
</evidence>
<feature type="compositionally biased region" description="Acidic residues" evidence="4">
    <location>
        <begin position="112"/>
        <end position="133"/>
    </location>
</feature>
<feature type="region of interest" description="Disordered" evidence="4">
    <location>
        <begin position="359"/>
        <end position="414"/>
    </location>
</feature>
<dbReference type="PANTHER" id="PTHR22715">
    <property type="entry name" value="TRANSFORMING GROWTH FACTOR BETA REGULATED GENE 1"/>
    <property type="match status" value="1"/>
</dbReference>
<comment type="caution">
    <text evidence="6">The sequence shown here is derived from an EMBL/GenBank/DDBJ whole genome shotgun (WGS) entry which is preliminary data.</text>
</comment>
<feature type="compositionally biased region" description="Acidic residues" evidence="4">
    <location>
        <begin position="144"/>
        <end position="157"/>
    </location>
</feature>
<proteinExistence type="predicted"/>
<reference evidence="6" key="1">
    <citation type="submission" date="2020-12" db="EMBL/GenBank/DDBJ databases">
        <title>Metabolic potential, ecology and presence of endohyphal bacteria is reflected in genomic diversity of Mucoromycotina.</title>
        <authorList>
            <person name="Muszewska A."/>
            <person name="Okrasinska A."/>
            <person name="Steczkiewicz K."/>
            <person name="Drgas O."/>
            <person name="Orlowska M."/>
            <person name="Perlinska-Lenart U."/>
            <person name="Aleksandrzak-Piekarczyk T."/>
            <person name="Szatraj K."/>
            <person name="Zielenkiewicz U."/>
            <person name="Pilsyk S."/>
            <person name="Malc E."/>
            <person name="Mieczkowski P."/>
            <person name="Kruszewska J.S."/>
            <person name="Biernat P."/>
            <person name="Pawlowska J."/>
        </authorList>
    </citation>
    <scope>NUCLEOTIDE SEQUENCE</scope>
    <source>
        <strain evidence="6">WA0000051536</strain>
    </source>
</reference>
<dbReference type="Pfam" id="PF05964">
    <property type="entry name" value="FYRN"/>
    <property type="match status" value="1"/>
</dbReference>
<dbReference type="GO" id="GO:0051726">
    <property type="term" value="P:regulation of cell cycle"/>
    <property type="evidence" value="ECO:0007669"/>
    <property type="project" value="TreeGrafter"/>
</dbReference>
<evidence type="ECO:0000259" key="5">
    <source>
        <dbReference type="Pfam" id="PF24237"/>
    </source>
</evidence>
<name>A0A8H7PQ99_9FUNG</name>
<sequence>MKHSKLTTTSAVKHTKSPLSISHLPPTSDNDPQLGDRGVVIESTAAAETNTDKSTPSKYNLLKREIKQLAERNGSMTRSLESARKRIKTLRKERSSLLDKIARAESMIGASDSDDSSDLAEDLGYDDESDGDSSLDYARYGSQSEEDEEEEDIDAETTDGFLIPGLSSNRVAYMTPQRIKPLPGVRESTPTPSSSSRKTRRVMYVEKDEEGNYRLPVQIGALTLLSLGQVVWDKEGFHNDRYIWPIGYSVQRSYMSMVNPESNTIYTCTIEDGGDAPQFRITPEDAKEEELVSGTATGVWTTVVKRANQIRHRDVSNSVSGPEYFGFAHPTIAKMIQDLPGAERCGRYKWQDLVVVMPSGQNGSRSRKSGNTSESKQPSREDRATTAEASPNVSGLKSPTPSSPAASLATDEVE</sequence>
<feature type="region of interest" description="Disordered" evidence="4">
    <location>
        <begin position="181"/>
        <end position="200"/>
    </location>
</feature>
<feature type="region of interest" description="Disordered" evidence="4">
    <location>
        <begin position="1"/>
        <end position="38"/>
    </location>
</feature>
<feature type="compositionally biased region" description="Polar residues" evidence="4">
    <location>
        <begin position="359"/>
        <end position="376"/>
    </location>
</feature>
<dbReference type="PROSITE" id="PS51543">
    <property type="entry name" value="FYRC"/>
    <property type="match status" value="1"/>
</dbReference>
<feature type="domain" description="INO80 complex subunit E N-terminal" evidence="5">
    <location>
        <begin position="57"/>
        <end position="101"/>
    </location>
</feature>
<dbReference type="Gene3D" id="3.30.160.360">
    <property type="match status" value="1"/>
</dbReference>
<accession>A0A8H7PQ99</accession>
<feature type="region of interest" description="Disordered" evidence="4">
    <location>
        <begin position="108"/>
        <end position="160"/>
    </location>
</feature>
<keyword evidence="3" id="KW-0175">Coiled coil</keyword>
<evidence type="ECO:0000256" key="1">
    <source>
        <dbReference type="ARBA" id="ARBA00004123"/>
    </source>
</evidence>
<feature type="compositionally biased region" description="Low complexity" evidence="4">
    <location>
        <begin position="398"/>
        <end position="414"/>
    </location>
</feature>
<comment type="subcellular location">
    <subcellularLocation>
        <location evidence="1">Nucleus</location>
    </subcellularLocation>
</comment>
<feature type="compositionally biased region" description="Polar residues" evidence="4">
    <location>
        <begin position="1"/>
        <end position="31"/>
    </location>
</feature>
<dbReference type="SMART" id="SM00542">
    <property type="entry name" value="FYRC"/>
    <property type="match status" value="1"/>
</dbReference>
<dbReference type="OrthoDB" id="285793at2759"/>
<evidence type="ECO:0000256" key="2">
    <source>
        <dbReference type="ARBA" id="ARBA00023242"/>
    </source>
</evidence>
<dbReference type="PANTHER" id="PTHR22715:SF0">
    <property type="entry name" value="TRANSFORMING GROWTH FACTOR BETA REGULATOR 1"/>
    <property type="match status" value="1"/>
</dbReference>
<evidence type="ECO:0000256" key="4">
    <source>
        <dbReference type="SAM" id="MobiDB-lite"/>
    </source>
</evidence>
<dbReference type="InterPro" id="IPR003889">
    <property type="entry name" value="FYrich_C"/>
</dbReference>
<feature type="compositionally biased region" description="Polar residues" evidence="4">
    <location>
        <begin position="387"/>
        <end position="397"/>
    </location>
</feature>
<dbReference type="EMBL" id="JAEPRA010000011">
    <property type="protein sequence ID" value="KAG2178469.1"/>
    <property type="molecule type" value="Genomic_DNA"/>
</dbReference>
<evidence type="ECO:0000256" key="3">
    <source>
        <dbReference type="SAM" id="Coils"/>
    </source>
</evidence>
<dbReference type="Proteomes" id="UP000612746">
    <property type="component" value="Unassembled WGS sequence"/>
</dbReference>
<dbReference type="Pfam" id="PF24237">
    <property type="entry name" value="INO80E"/>
    <property type="match status" value="1"/>
</dbReference>
<organism evidence="6 7">
    <name type="scientific">Umbelopsis vinacea</name>
    <dbReference type="NCBI Taxonomy" id="44442"/>
    <lineage>
        <taxon>Eukaryota</taxon>
        <taxon>Fungi</taxon>
        <taxon>Fungi incertae sedis</taxon>
        <taxon>Mucoromycota</taxon>
        <taxon>Mucoromycotina</taxon>
        <taxon>Umbelopsidomycetes</taxon>
        <taxon>Umbelopsidales</taxon>
        <taxon>Umbelopsidaceae</taxon>
        <taxon>Umbelopsis</taxon>
    </lineage>
</organism>
<dbReference type="InterPro" id="IPR040092">
    <property type="entry name" value="TBRG1"/>
</dbReference>
<gene>
    <name evidence="6" type="ORF">INT44_001621</name>
</gene>
<feature type="coiled-coil region" evidence="3">
    <location>
        <begin position="66"/>
        <end position="107"/>
    </location>
</feature>
<keyword evidence="7" id="KW-1185">Reference proteome</keyword>
<keyword evidence="2" id="KW-0539">Nucleus</keyword>
<dbReference type="PROSITE" id="PS51542">
    <property type="entry name" value="FYRN"/>
    <property type="match status" value="1"/>
</dbReference>
<dbReference type="InterPro" id="IPR003888">
    <property type="entry name" value="FYrich_N"/>
</dbReference>
<dbReference type="SMART" id="SM00541">
    <property type="entry name" value="FYRN"/>
    <property type="match status" value="1"/>
</dbReference>
<dbReference type="GO" id="GO:0005634">
    <property type="term" value="C:nucleus"/>
    <property type="evidence" value="ECO:0007669"/>
    <property type="project" value="UniProtKB-SubCell"/>
</dbReference>
<dbReference type="AlphaFoldDB" id="A0A8H7PQ99"/>
<dbReference type="InterPro" id="IPR056515">
    <property type="entry name" value="INO80E_N"/>
</dbReference>
<dbReference type="Pfam" id="PF05965">
    <property type="entry name" value="FYRC"/>
    <property type="match status" value="1"/>
</dbReference>
<protein>
    <recommendedName>
        <fullName evidence="5">INO80 complex subunit E N-terminal domain-containing protein</fullName>
    </recommendedName>
</protein>